<comment type="caution">
    <text evidence="2">The sequence shown here is derived from an EMBL/GenBank/DDBJ whole genome shotgun (WGS) entry which is preliminary data.</text>
</comment>
<protein>
    <submittedName>
        <fullName evidence="2">Uncharacterized protein</fullName>
    </submittedName>
</protein>
<gene>
    <name evidence="2" type="ORF">LTR25_010840</name>
</gene>
<reference evidence="2 3" key="1">
    <citation type="submission" date="2023-06" db="EMBL/GenBank/DDBJ databases">
        <title>Black Yeasts Isolated from many extreme environments.</title>
        <authorList>
            <person name="Coleine C."/>
            <person name="Stajich J.E."/>
            <person name="Selbmann L."/>
        </authorList>
    </citation>
    <scope>NUCLEOTIDE SEQUENCE [LARGE SCALE GENOMIC DNA]</scope>
    <source>
        <strain evidence="2 3">CCFEE 5887</strain>
    </source>
</reference>
<evidence type="ECO:0000313" key="2">
    <source>
        <dbReference type="EMBL" id="KAK5527909.1"/>
    </source>
</evidence>
<keyword evidence="3" id="KW-1185">Reference proteome</keyword>
<dbReference type="EMBL" id="JAXLQG010000031">
    <property type="protein sequence ID" value="KAK5527909.1"/>
    <property type="molecule type" value="Genomic_DNA"/>
</dbReference>
<dbReference type="AlphaFoldDB" id="A0AAV9PVF7"/>
<sequence>MTAPNCPHGSASDLWIMVTFEISSVSGNDSPQMLEIDTKGATTMHIEAQSKACNEAVEPNEKEVSGPAAGSPDNTGLEELSLPAATLQGPGIGEHSASPSKHSSLIHGANISDPSKEASDKPWKEEFVKHHKAIKRARKEAQRRLWQFENSGDPDIFITFETAFWSWVELVKAVRPVSKEYNNNLVEGIRAFINGLHLLMGQRSDELSTIVLATDLSLDWKVMDKQFEELRRWQLFADQVDEIFLTWVFDESMELFREWEDAQDN</sequence>
<dbReference type="Proteomes" id="UP001345827">
    <property type="component" value="Unassembled WGS sequence"/>
</dbReference>
<accession>A0AAV9PVF7</accession>
<feature type="region of interest" description="Disordered" evidence="1">
    <location>
        <begin position="54"/>
        <end position="122"/>
    </location>
</feature>
<proteinExistence type="predicted"/>
<evidence type="ECO:0000256" key="1">
    <source>
        <dbReference type="SAM" id="MobiDB-lite"/>
    </source>
</evidence>
<evidence type="ECO:0000313" key="3">
    <source>
        <dbReference type="Proteomes" id="UP001345827"/>
    </source>
</evidence>
<name>A0AAV9PVF7_9PEZI</name>
<organism evidence="2 3">
    <name type="scientific">Vermiconidia calcicola</name>
    <dbReference type="NCBI Taxonomy" id="1690605"/>
    <lineage>
        <taxon>Eukaryota</taxon>
        <taxon>Fungi</taxon>
        <taxon>Dikarya</taxon>
        <taxon>Ascomycota</taxon>
        <taxon>Pezizomycotina</taxon>
        <taxon>Dothideomycetes</taxon>
        <taxon>Dothideomycetidae</taxon>
        <taxon>Mycosphaerellales</taxon>
        <taxon>Extremaceae</taxon>
        <taxon>Vermiconidia</taxon>
    </lineage>
</organism>